<dbReference type="PROSITE" id="PS50977">
    <property type="entry name" value="HTH_TETR_2"/>
    <property type="match status" value="1"/>
</dbReference>
<feature type="domain" description="HTH tetR-type" evidence="3">
    <location>
        <begin position="5"/>
        <end position="65"/>
    </location>
</feature>
<sequence length="200" mass="22977">MKLSEQKRIHILDAAEQLFFENGVANTSMDEVAKTAAVSKRTVYNHFETKDALFYAIIERMMGQLNNIQTVIFDENKSLKAQLLTIAEYEVSLFRSDNFLRVAKIAFLQMLQAPEFAKQLSANSIGCMTYLEQFLTDAVSAHKMQVDDKELAAKQFVYQLKSHIFYPRLYGFDVPSEQQEAYLIEQTVELFLARYGCGQQ</sequence>
<reference evidence="4 5" key="1">
    <citation type="submission" date="2023-12" db="EMBL/GenBank/DDBJ databases">
        <title>Friends and Foes: Symbiotic and Algicidal bacterial influence on Karenia brevis blooms.</title>
        <authorList>
            <person name="Fei C."/>
            <person name="Mohamed A.R."/>
            <person name="Booker A."/>
            <person name="Arshad M."/>
            <person name="Klass S."/>
            <person name="Ahn S."/>
            <person name="Gilbert P.M."/>
            <person name="Heil C.A."/>
            <person name="Martinez J.M."/>
            <person name="Amin S.A."/>
        </authorList>
    </citation>
    <scope>NUCLEOTIDE SEQUENCE [LARGE SCALE GENOMIC DNA]</scope>
    <source>
        <strain evidence="4 5">CE15</strain>
    </source>
</reference>
<dbReference type="Proteomes" id="UP001382455">
    <property type="component" value="Unassembled WGS sequence"/>
</dbReference>
<dbReference type="Pfam" id="PF14246">
    <property type="entry name" value="TetR_C_7"/>
    <property type="match status" value="1"/>
</dbReference>
<protein>
    <submittedName>
        <fullName evidence="4">TetR/AcrR family transcriptional regulator</fullName>
    </submittedName>
</protein>
<keyword evidence="5" id="KW-1185">Reference proteome</keyword>
<gene>
    <name evidence="4" type="ORF">WAE96_18645</name>
</gene>
<dbReference type="PANTHER" id="PTHR30055">
    <property type="entry name" value="HTH-TYPE TRANSCRIPTIONAL REGULATOR RUTR"/>
    <property type="match status" value="1"/>
</dbReference>
<evidence type="ECO:0000313" key="5">
    <source>
        <dbReference type="Proteomes" id="UP001382455"/>
    </source>
</evidence>
<evidence type="ECO:0000313" key="4">
    <source>
        <dbReference type="EMBL" id="MEI4551703.1"/>
    </source>
</evidence>
<dbReference type="Gene3D" id="1.10.357.10">
    <property type="entry name" value="Tetracycline Repressor, domain 2"/>
    <property type="match status" value="1"/>
</dbReference>
<dbReference type="InterPro" id="IPR023772">
    <property type="entry name" value="DNA-bd_HTH_TetR-type_CS"/>
</dbReference>
<evidence type="ECO:0000256" key="1">
    <source>
        <dbReference type="ARBA" id="ARBA00023125"/>
    </source>
</evidence>
<name>A0ABU8EXM9_9GAMM</name>
<dbReference type="InterPro" id="IPR050109">
    <property type="entry name" value="HTH-type_TetR-like_transc_reg"/>
</dbReference>
<dbReference type="EMBL" id="JBAWKS010000002">
    <property type="protein sequence ID" value="MEI4551703.1"/>
    <property type="molecule type" value="Genomic_DNA"/>
</dbReference>
<dbReference type="PRINTS" id="PR00455">
    <property type="entry name" value="HTHTETR"/>
</dbReference>
<dbReference type="SUPFAM" id="SSF46689">
    <property type="entry name" value="Homeodomain-like"/>
    <property type="match status" value="1"/>
</dbReference>
<accession>A0ABU8EXM9</accession>
<dbReference type="InterPro" id="IPR001647">
    <property type="entry name" value="HTH_TetR"/>
</dbReference>
<dbReference type="PANTHER" id="PTHR30055:SF146">
    <property type="entry name" value="HTH-TYPE TRANSCRIPTIONAL DUAL REGULATOR CECR"/>
    <property type="match status" value="1"/>
</dbReference>
<dbReference type="PROSITE" id="PS01081">
    <property type="entry name" value="HTH_TETR_1"/>
    <property type="match status" value="1"/>
</dbReference>
<feature type="DNA-binding region" description="H-T-H motif" evidence="2">
    <location>
        <begin position="28"/>
        <end position="47"/>
    </location>
</feature>
<comment type="caution">
    <text evidence="4">The sequence shown here is derived from an EMBL/GenBank/DDBJ whole genome shotgun (WGS) entry which is preliminary data.</text>
</comment>
<dbReference type="InterPro" id="IPR009057">
    <property type="entry name" value="Homeodomain-like_sf"/>
</dbReference>
<dbReference type="Gene3D" id="1.10.10.60">
    <property type="entry name" value="Homeodomain-like"/>
    <property type="match status" value="1"/>
</dbReference>
<dbReference type="Pfam" id="PF00440">
    <property type="entry name" value="TetR_N"/>
    <property type="match status" value="1"/>
</dbReference>
<proteinExistence type="predicted"/>
<organism evidence="4 5">
    <name type="scientific">Pseudoalteromonas spongiae</name>
    <dbReference type="NCBI Taxonomy" id="298657"/>
    <lineage>
        <taxon>Bacteria</taxon>
        <taxon>Pseudomonadati</taxon>
        <taxon>Pseudomonadota</taxon>
        <taxon>Gammaproteobacteria</taxon>
        <taxon>Alteromonadales</taxon>
        <taxon>Pseudoalteromonadaceae</taxon>
        <taxon>Pseudoalteromonas</taxon>
    </lineage>
</organism>
<dbReference type="RefSeq" id="WP_336436639.1">
    <property type="nucleotide sequence ID" value="NZ_JBAWKS010000002.1"/>
</dbReference>
<evidence type="ECO:0000259" key="3">
    <source>
        <dbReference type="PROSITE" id="PS50977"/>
    </source>
</evidence>
<evidence type="ECO:0000256" key="2">
    <source>
        <dbReference type="PROSITE-ProRule" id="PRU00335"/>
    </source>
</evidence>
<keyword evidence="1 2" id="KW-0238">DNA-binding</keyword>
<dbReference type="InterPro" id="IPR039536">
    <property type="entry name" value="TetR_C_Proteobacteria"/>
</dbReference>